<sequence>MKIILNEDVKNLGEEGDICVVKDGYARNFLLPRNIAAPHNRMNINNLQAKEQAITARKEQKRKEALGLKDRLEKEASIEIVMPSADGGRLFGAVTNATIAEQLAHLGVNIERKRIEIPGRTIKMVGNYTVKIRLYDEQTANLKVLIRSLEEEKKEEEQAAAEAAAAEAAAETGEAAETAETEATTEETEESNGEGQQEHQD</sequence>
<dbReference type="SUPFAM" id="SSF55658">
    <property type="entry name" value="L9 N-domain-like"/>
    <property type="match status" value="1"/>
</dbReference>
<evidence type="ECO:0000256" key="4">
    <source>
        <dbReference type="ARBA" id="ARBA00022980"/>
    </source>
</evidence>
<feature type="coiled-coil region" evidence="8">
    <location>
        <begin position="44"/>
        <end position="75"/>
    </location>
</feature>
<organism evidence="11 12">
    <name type="scientific">Candidatus Haliotispira prima</name>
    <dbReference type="NCBI Taxonomy" id="3034016"/>
    <lineage>
        <taxon>Bacteria</taxon>
        <taxon>Pseudomonadati</taxon>
        <taxon>Spirochaetota</taxon>
        <taxon>Spirochaetia</taxon>
        <taxon>Spirochaetales</taxon>
        <taxon>Spirochaetaceae</taxon>
        <taxon>Candidatus Haliotispira</taxon>
    </lineage>
</organism>
<evidence type="ECO:0000256" key="7">
    <source>
        <dbReference type="HAMAP-Rule" id="MF_00503"/>
    </source>
</evidence>
<evidence type="ECO:0000256" key="1">
    <source>
        <dbReference type="ARBA" id="ARBA00010605"/>
    </source>
</evidence>
<dbReference type="InterPro" id="IPR020069">
    <property type="entry name" value="Ribosomal_bL9_C"/>
</dbReference>
<name>A0ABY8MEY2_9SPIO</name>
<keyword evidence="4 7" id="KW-0689">Ribosomal protein</keyword>
<evidence type="ECO:0000256" key="9">
    <source>
        <dbReference type="SAM" id="MobiDB-lite"/>
    </source>
</evidence>
<evidence type="ECO:0000313" key="11">
    <source>
        <dbReference type="EMBL" id="WGK68541.1"/>
    </source>
</evidence>
<dbReference type="PROSITE" id="PS00651">
    <property type="entry name" value="RIBOSOMAL_L9"/>
    <property type="match status" value="1"/>
</dbReference>
<proteinExistence type="inferred from homology"/>
<dbReference type="InterPro" id="IPR020594">
    <property type="entry name" value="Ribosomal_bL9_bac/chp"/>
</dbReference>
<dbReference type="RefSeq" id="WP_326926726.1">
    <property type="nucleotide sequence ID" value="NZ_CP123443.1"/>
</dbReference>
<dbReference type="Pfam" id="PF01281">
    <property type="entry name" value="Ribosomal_L9_N"/>
    <property type="match status" value="1"/>
</dbReference>
<dbReference type="InterPro" id="IPR000244">
    <property type="entry name" value="Ribosomal_bL9"/>
</dbReference>
<dbReference type="SUPFAM" id="SSF55653">
    <property type="entry name" value="Ribosomal protein L9 C-domain"/>
    <property type="match status" value="1"/>
</dbReference>
<evidence type="ECO:0000313" key="12">
    <source>
        <dbReference type="Proteomes" id="UP001228690"/>
    </source>
</evidence>
<comment type="similarity">
    <text evidence="1 7">Belongs to the bacterial ribosomal protein bL9 family.</text>
</comment>
<accession>A0ABY8MEY2</accession>
<dbReference type="InterPro" id="IPR009027">
    <property type="entry name" value="Ribosomal_bL9/RNase_H1_N"/>
</dbReference>
<gene>
    <name evidence="7 11" type="primary">rplI</name>
    <name evidence="11" type="ORF">P0082_08625</name>
</gene>
<keyword evidence="3 7" id="KW-0694">RNA-binding</keyword>
<evidence type="ECO:0000256" key="3">
    <source>
        <dbReference type="ARBA" id="ARBA00022884"/>
    </source>
</evidence>
<feature type="compositionally biased region" description="Acidic residues" evidence="9">
    <location>
        <begin position="177"/>
        <end position="192"/>
    </location>
</feature>
<evidence type="ECO:0000256" key="8">
    <source>
        <dbReference type="SAM" id="Coils"/>
    </source>
</evidence>
<feature type="compositionally biased region" description="Low complexity" evidence="9">
    <location>
        <begin position="160"/>
        <end position="176"/>
    </location>
</feature>
<dbReference type="NCBIfam" id="TIGR00158">
    <property type="entry name" value="L9"/>
    <property type="match status" value="1"/>
</dbReference>
<evidence type="ECO:0000256" key="5">
    <source>
        <dbReference type="ARBA" id="ARBA00023274"/>
    </source>
</evidence>
<feature type="domain" description="Ribosomal protein L9" evidence="10">
    <location>
        <begin position="13"/>
        <end position="40"/>
    </location>
</feature>
<evidence type="ECO:0000256" key="6">
    <source>
        <dbReference type="ARBA" id="ARBA00035292"/>
    </source>
</evidence>
<keyword evidence="12" id="KW-1185">Reference proteome</keyword>
<dbReference type="Pfam" id="PF03948">
    <property type="entry name" value="Ribosomal_L9_C"/>
    <property type="match status" value="1"/>
</dbReference>
<dbReference type="InterPro" id="IPR020070">
    <property type="entry name" value="Ribosomal_bL9_N"/>
</dbReference>
<reference evidence="11 12" key="1">
    <citation type="submission" date="2023-04" db="EMBL/GenBank/DDBJ databases">
        <title>Spirochaete genome identified in red abalone sample constitutes a novel genus.</title>
        <authorList>
            <person name="Sharma S.P."/>
            <person name="Purcell C.M."/>
            <person name="Hyde J.R."/>
            <person name="Severin A.J."/>
        </authorList>
    </citation>
    <scope>NUCLEOTIDE SEQUENCE [LARGE SCALE GENOMIC DNA]</scope>
    <source>
        <strain evidence="11 12">SP-2023</strain>
    </source>
</reference>
<keyword evidence="8" id="KW-0175">Coiled coil</keyword>
<evidence type="ECO:0000259" key="10">
    <source>
        <dbReference type="PROSITE" id="PS00651"/>
    </source>
</evidence>
<dbReference type="Proteomes" id="UP001228690">
    <property type="component" value="Chromosome"/>
</dbReference>
<dbReference type="Gene3D" id="3.10.430.100">
    <property type="entry name" value="Ribosomal protein L9, C-terminal domain"/>
    <property type="match status" value="1"/>
</dbReference>
<protein>
    <recommendedName>
        <fullName evidence="6 7">Large ribosomal subunit protein bL9</fullName>
    </recommendedName>
</protein>
<keyword evidence="2 7" id="KW-0699">rRNA-binding</keyword>
<dbReference type="HAMAP" id="MF_00503">
    <property type="entry name" value="Ribosomal_bL9"/>
    <property type="match status" value="1"/>
</dbReference>
<feature type="region of interest" description="Disordered" evidence="9">
    <location>
        <begin position="151"/>
        <end position="201"/>
    </location>
</feature>
<dbReference type="InterPro" id="IPR036791">
    <property type="entry name" value="Ribosomal_bL9_C_sf"/>
</dbReference>
<evidence type="ECO:0000256" key="2">
    <source>
        <dbReference type="ARBA" id="ARBA00022730"/>
    </source>
</evidence>
<dbReference type="InterPro" id="IPR036935">
    <property type="entry name" value="Ribosomal_bL9_N_sf"/>
</dbReference>
<dbReference type="Gene3D" id="3.40.5.10">
    <property type="entry name" value="Ribosomal protein L9, N-terminal domain"/>
    <property type="match status" value="1"/>
</dbReference>
<comment type="function">
    <text evidence="7">Binds to the 23S rRNA.</text>
</comment>
<dbReference type="PANTHER" id="PTHR21368">
    <property type="entry name" value="50S RIBOSOMAL PROTEIN L9"/>
    <property type="match status" value="1"/>
</dbReference>
<dbReference type="EMBL" id="CP123443">
    <property type="protein sequence ID" value="WGK68541.1"/>
    <property type="molecule type" value="Genomic_DNA"/>
</dbReference>
<dbReference type="GO" id="GO:0005840">
    <property type="term" value="C:ribosome"/>
    <property type="evidence" value="ECO:0007669"/>
    <property type="project" value="UniProtKB-KW"/>
</dbReference>
<keyword evidence="5 7" id="KW-0687">Ribonucleoprotein</keyword>